<reference evidence="2" key="2">
    <citation type="submission" date="2025-08" db="UniProtKB">
        <authorList>
            <consortium name="RefSeq"/>
        </authorList>
    </citation>
    <scope>IDENTIFICATION</scope>
    <source>
        <tissue evidence="2">Whole plant</tissue>
    </source>
</reference>
<dbReference type="GeneID" id="107474947"/>
<dbReference type="AlphaFoldDB" id="A0A9C6TR57"/>
<dbReference type="RefSeq" id="XP_052112979.1">
    <property type="nucleotide sequence ID" value="XM_052257019.1"/>
</dbReference>
<organism evidence="1 2">
    <name type="scientific">Arachis duranensis</name>
    <name type="common">Wild peanut</name>
    <dbReference type="NCBI Taxonomy" id="130453"/>
    <lineage>
        <taxon>Eukaryota</taxon>
        <taxon>Viridiplantae</taxon>
        <taxon>Streptophyta</taxon>
        <taxon>Embryophyta</taxon>
        <taxon>Tracheophyta</taxon>
        <taxon>Spermatophyta</taxon>
        <taxon>Magnoliopsida</taxon>
        <taxon>eudicotyledons</taxon>
        <taxon>Gunneridae</taxon>
        <taxon>Pentapetalae</taxon>
        <taxon>rosids</taxon>
        <taxon>fabids</taxon>
        <taxon>Fabales</taxon>
        <taxon>Fabaceae</taxon>
        <taxon>Papilionoideae</taxon>
        <taxon>50 kb inversion clade</taxon>
        <taxon>dalbergioids sensu lato</taxon>
        <taxon>Dalbergieae</taxon>
        <taxon>Pterocarpus clade</taxon>
        <taxon>Arachis</taxon>
    </lineage>
</organism>
<sequence length="100" mass="10450">MGAVKEGGRSRAVVLAVGASMAVRSYRCPTSCNRGCLLSCMAAEEVVVAAGTTTGATGYFCRRRKVCRLQLSRFEVRRGVGSAVPPLVRVAMVIAKVAGS</sequence>
<accession>A0A9C6TR57</accession>
<keyword evidence="1" id="KW-1185">Reference proteome</keyword>
<reference evidence="1" key="1">
    <citation type="journal article" date="2016" name="Nat. Genet.">
        <title>The genome sequences of Arachis duranensis and Arachis ipaensis, the diploid ancestors of cultivated peanut.</title>
        <authorList>
            <person name="Bertioli D.J."/>
            <person name="Cannon S.B."/>
            <person name="Froenicke L."/>
            <person name="Huang G."/>
            <person name="Farmer A.D."/>
            <person name="Cannon E.K."/>
            <person name="Liu X."/>
            <person name="Gao D."/>
            <person name="Clevenger J."/>
            <person name="Dash S."/>
            <person name="Ren L."/>
            <person name="Moretzsohn M.C."/>
            <person name="Shirasawa K."/>
            <person name="Huang W."/>
            <person name="Vidigal B."/>
            <person name="Abernathy B."/>
            <person name="Chu Y."/>
            <person name="Niederhuth C.E."/>
            <person name="Umale P."/>
            <person name="Araujo A.C."/>
            <person name="Kozik A."/>
            <person name="Kim K.D."/>
            <person name="Burow M.D."/>
            <person name="Varshney R.K."/>
            <person name="Wang X."/>
            <person name="Zhang X."/>
            <person name="Barkley N."/>
            <person name="Guimaraes P.M."/>
            <person name="Isobe S."/>
            <person name="Guo B."/>
            <person name="Liao B."/>
            <person name="Stalker H.T."/>
            <person name="Schmitz R.J."/>
            <person name="Scheffler B.E."/>
            <person name="Leal-Bertioli S.C."/>
            <person name="Xun X."/>
            <person name="Jackson S.A."/>
            <person name="Michelmore R."/>
            <person name="Ozias-Akins P."/>
        </authorList>
    </citation>
    <scope>NUCLEOTIDE SEQUENCE [LARGE SCALE GENOMIC DNA]</scope>
    <source>
        <strain evidence="1">cv. V14167</strain>
    </source>
</reference>
<gene>
    <name evidence="2" type="primary">LOC107474947</name>
</gene>
<proteinExistence type="predicted"/>
<name>A0A9C6TR57_ARADU</name>
<protein>
    <submittedName>
        <fullName evidence="2">Uncharacterized protein LOC107474947</fullName>
    </submittedName>
</protein>
<evidence type="ECO:0000313" key="1">
    <source>
        <dbReference type="Proteomes" id="UP000515211"/>
    </source>
</evidence>
<dbReference type="Proteomes" id="UP000515211">
    <property type="component" value="Chromosome 2"/>
</dbReference>
<dbReference type="KEGG" id="adu:107474947"/>
<evidence type="ECO:0000313" key="2">
    <source>
        <dbReference type="RefSeq" id="XP_052112979.1"/>
    </source>
</evidence>